<dbReference type="PANTHER" id="PTHR46481:SF10">
    <property type="entry name" value="ZINC FINGER BED DOMAIN-CONTAINING PROTEIN 39"/>
    <property type="match status" value="1"/>
</dbReference>
<dbReference type="PANTHER" id="PTHR46481">
    <property type="entry name" value="ZINC FINGER BED DOMAIN-CONTAINING PROTEIN 4"/>
    <property type="match status" value="1"/>
</dbReference>
<evidence type="ECO:0000259" key="9">
    <source>
        <dbReference type="Pfam" id="PF14372"/>
    </source>
</evidence>
<feature type="compositionally biased region" description="Polar residues" evidence="7">
    <location>
        <begin position="67"/>
        <end position="76"/>
    </location>
</feature>
<dbReference type="Proteomes" id="UP000077755">
    <property type="component" value="Chromosome 1"/>
</dbReference>
<gene>
    <name evidence="10" type="ORF">DCAR_0104051</name>
</gene>
<dbReference type="GO" id="GO:0003677">
    <property type="term" value="F:DNA binding"/>
    <property type="evidence" value="ECO:0007669"/>
    <property type="project" value="UniProtKB-KW"/>
</dbReference>
<sequence length="710" mass="81183">MAPSKRKKNHFEVIPENAEFEQLRSLGDESESEDVGEIGDNNDISEQQQFQVPEQEEISRKRKSGSHETQQSQPYQKKSRKKKARCWAYMDLVEENQQKSAICRFCKQKMKCDATGCTTTLNRHVDKCLKSYGQTSQALLQFQPSDTKSTEVTLGTFKYDHAEMRKVISHYILVNELPFRHVESFMFDKVMRTATPFWEKISRHAVRKDCFSTYEIEKTKLRELFKLVRKINITTDMWTSSHQKIGYMVVTGHWIDADWRLNMRVLNFCNVPPPHSGFIISEALFKCLDEWGIVDKIGTLTVDNAAANDVALRYLKQTFSVRRSLPIEGKMFHARCCAHILNLCVQDGLDPTEEIVDKVRDGVKYIAASEGRRIKFAEISKSLGLKCKKLILDVSTRWNSTYNMLACAIEFKNVFLIYSTSDQGFKEYVPSEEDWERVAGVCSFLEVFSDVTKVVSGTGYSTSNLFLSEIRRVKQIIDKKAIDPNLHIREMARKMELKFEKYWGETNLVMAIGAVMDPRFKMKLPAFCFPTLYPIASDSETNLSYLGNALTDLYLEYCREEKDASKEKNESGISSSDANFMAEHSETPQGINDYESFIRESGGILEPTKSELEEYLSEKIVAPTSKFDVLAWWKGNSSKFPILSKMAADILSIPISTVASESTFSAGSRVIEPHRSCLKPETVEVLLCGADWVRELYGLKKAKQVNGYPW</sequence>
<dbReference type="SMART" id="SM00614">
    <property type="entry name" value="ZnF_BED"/>
    <property type="match status" value="1"/>
</dbReference>
<evidence type="ECO:0000256" key="6">
    <source>
        <dbReference type="ARBA" id="ARBA00023242"/>
    </source>
</evidence>
<dbReference type="GO" id="GO:0005634">
    <property type="term" value="C:nucleus"/>
    <property type="evidence" value="ECO:0007669"/>
    <property type="project" value="UniProtKB-SubCell"/>
</dbReference>
<evidence type="ECO:0000256" key="2">
    <source>
        <dbReference type="ARBA" id="ARBA00022723"/>
    </source>
</evidence>
<organism evidence="10 11">
    <name type="scientific">Daucus carota subsp. sativus</name>
    <name type="common">Carrot</name>
    <dbReference type="NCBI Taxonomy" id="79200"/>
    <lineage>
        <taxon>Eukaryota</taxon>
        <taxon>Viridiplantae</taxon>
        <taxon>Streptophyta</taxon>
        <taxon>Embryophyta</taxon>
        <taxon>Tracheophyta</taxon>
        <taxon>Spermatophyta</taxon>
        <taxon>Magnoliopsida</taxon>
        <taxon>eudicotyledons</taxon>
        <taxon>Gunneridae</taxon>
        <taxon>Pentapetalae</taxon>
        <taxon>asterids</taxon>
        <taxon>campanulids</taxon>
        <taxon>Apiales</taxon>
        <taxon>Apiaceae</taxon>
        <taxon>Apioideae</taxon>
        <taxon>Scandiceae</taxon>
        <taxon>Daucinae</taxon>
        <taxon>Daucus</taxon>
        <taxon>Daucus sect. Daucus</taxon>
    </lineage>
</organism>
<proteinExistence type="predicted"/>
<keyword evidence="6" id="KW-0539">Nucleus</keyword>
<dbReference type="Pfam" id="PF05699">
    <property type="entry name" value="Dimer_Tnp_hAT"/>
    <property type="match status" value="1"/>
</dbReference>
<dbReference type="SUPFAM" id="SSF53098">
    <property type="entry name" value="Ribonuclease H-like"/>
    <property type="match status" value="1"/>
</dbReference>
<dbReference type="EMBL" id="CP093343">
    <property type="protein sequence ID" value="WOG84866.1"/>
    <property type="molecule type" value="Genomic_DNA"/>
</dbReference>
<feature type="domain" description="hAT-like transposase RNase-H fold" evidence="9">
    <location>
        <begin position="456"/>
        <end position="557"/>
    </location>
</feature>
<evidence type="ECO:0000256" key="4">
    <source>
        <dbReference type="ARBA" id="ARBA00022833"/>
    </source>
</evidence>
<dbReference type="GO" id="GO:0046983">
    <property type="term" value="F:protein dimerization activity"/>
    <property type="evidence" value="ECO:0007669"/>
    <property type="project" value="InterPro"/>
</dbReference>
<evidence type="ECO:0000256" key="3">
    <source>
        <dbReference type="ARBA" id="ARBA00022771"/>
    </source>
</evidence>
<keyword evidence="2" id="KW-0479">Metal-binding</keyword>
<evidence type="ECO:0000256" key="5">
    <source>
        <dbReference type="ARBA" id="ARBA00023125"/>
    </source>
</evidence>
<evidence type="ECO:0000256" key="1">
    <source>
        <dbReference type="ARBA" id="ARBA00004123"/>
    </source>
</evidence>
<evidence type="ECO:0008006" key="12">
    <source>
        <dbReference type="Google" id="ProtNLM"/>
    </source>
</evidence>
<dbReference type="InterPro" id="IPR008906">
    <property type="entry name" value="HATC_C_dom"/>
</dbReference>
<keyword evidence="5" id="KW-0238">DNA-binding</keyword>
<dbReference type="Pfam" id="PF14372">
    <property type="entry name" value="hAT-like_RNase-H"/>
    <property type="match status" value="1"/>
</dbReference>
<evidence type="ECO:0000313" key="11">
    <source>
        <dbReference type="Proteomes" id="UP000077755"/>
    </source>
</evidence>
<keyword evidence="4" id="KW-0862">Zinc</keyword>
<feature type="compositionally biased region" description="Acidic residues" evidence="7">
    <location>
        <begin position="28"/>
        <end position="37"/>
    </location>
</feature>
<feature type="region of interest" description="Disordered" evidence="7">
    <location>
        <begin position="1"/>
        <end position="79"/>
    </location>
</feature>
<reference evidence="10" key="2">
    <citation type="submission" date="2022-03" db="EMBL/GenBank/DDBJ databases">
        <title>Draft title - Genomic analysis of global carrot germplasm unveils the trajectory of domestication and the origin of high carotenoid orange carrot.</title>
        <authorList>
            <person name="Iorizzo M."/>
            <person name="Ellison S."/>
            <person name="Senalik D."/>
            <person name="Macko-Podgorni A."/>
            <person name="Grzebelus D."/>
            <person name="Bostan H."/>
            <person name="Rolling W."/>
            <person name="Curaba J."/>
            <person name="Simon P."/>
        </authorList>
    </citation>
    <scope>NUCLEOTIDE SEQUENCE</scope>
    <source>
        <tissue evidence="10">Leaf</tissue>
    </source>
</reference>
<dbReference type="AlphaFoldDB" id="A0AAF0W9T8"/>
<dbReference type="InterPro" id="IPR012337">
    <property type="entry name" value="RNaseH-like_sf"/>
</dbReference>
<name>A0AAF0W9T8_DAUCS</name>
<feature type="domain" description="HAT C-terminal dimerisation" evidence="8">
    <location>
        <begin position="611"/>
        <end position="692"/>
    </location>
</feature>
<keyword evidence="11" id="KW-1185">Reference proteome</keyword>
<protein>
    <recommendedName>
        <fullName evidence="12">BED-type domain-containing protein</fullName>
    </recommendedName>
</protein>
<evidence type="ECO:0000259" key="8">
    <source>
        <dbReference type="Pfam" id="PF05699"/>
    </source>
</evidence>
<keyword evidence="3" id="KW-0863">Zinc-finger</keyword>
<evidence type="ECO:0000256" key="7">
    <source>
        <dbReference type="SAM" id="MobiDB-lite"/>
    </source>
</evidence>
<reference evidence="10" key="1">
    <citation type="journal article" date="2016" name="Nat. Genet.">
        <title>A high-quality carrot genome assembly provides new insights into carotenoid accumulation and asterid genome evolution.</title>
        <authorList>
            <person name="Iorizzo M."/>
            <person name="Ellison S."/>
            <person name="Senalik D."/>
            <person name="Zeng P."/>
            <person name="Satapoomin P."/>
            <person name="Huang J."/>
            <person name="Bowman M."/>
            <person name="Iovene M."/>
            <person name="Sanseverino W."/>
            <person name="Cavagnaro P."/>
            <person name="Yildiz M."/>
            <person name="Macko-Podgorni A."/>
            <person name="Moranska E."/>
            <person name="Grzebelus E."/>
            <person name="Grzebelus D."/>
            <person name="Ashrafi H."/>
            <person name="Zheng Z."/>
            <person name="Cheng S."/>
            <person name="Spooner D."/>
            <person name="Van Deynze A."/>
            <person name="Simon P."/>
        </authorList>
    </citation>
    <scope>NUCLEOTIDE SEQUENCE</scope>
    <source>
        <tissue evidence="10">Leaf</tissue>
    </source>
</reference>
<dbReference type="InterPro" id="IPR052035">
    <property type="entry name" value="ZnF_BED_domain_contain"/>
</dbReference>
<accession>A0AAF0W9T8</accession>
<evidence type="ECO:0000313" key="10">
    <source>
        <dbReference type="EMBL" id="WOG84866.1"/>
    </source>
</evidence>
<dbReference type="GO" id="GO:0008270">
    <property type="term" value="F:zinc ion binding"/>
    <property type="evidence" value="ECO:0007669"/>
    <property type="project" value="UniProtKB-KW"/>
</dbReference>
<comment type="subcellular location">
    <subcellularLocation>
        <location evidence="1">Nucleus</location>
    </subcellularLocation>
</comment>
<dbReference type="InterPro" id="IPR025525">
    <property type="entry name" value="hAT-like_transposase_RNase-H"/>
</dbReference>